<dbReference type="EMBL" id="JAKGBZ010000056">
    <property type="protein sequence ID" value="MCF3948497.1"/>
    <property type="molecule type" value="Genomic_DNA"/>
</dbReference>
<keyword evidence="2" id="KW-0449">Lipoprotein</keyword>
<feature type="signal peptide" evidence="1">
    <location>
        <begin position="1"/>
        <end position="20"/>
    </location>
</feature>
<reference evidence="2 3" key="1">
    <citation type="submission" date="2022-01" db="EMBL/GenBank/DDBJ databases">
        <authorList>
            <person name="Won M."/>
            <person name="Kim S.-J."/>
            <person name="Kwon S.-W."/>
        </authorList>
    </citation>
    <scope>NUCLEOTIDE SEQUENCE [LARGE SCALE GENOMIC DNA]</scope>
    <source>
        <strain evidence="2 3">KCTC 23505</strain>
    </source>
</reference>
<name>A0ABS9E0F5_9PROT</name>
<dbReference type="Proteomes" id="UP001521209">
    <property type="component" value="Unassembled WGS sequence"/>
</dbReference>
<keyword evidence="1" id="KW-0732">Signal</keyword>
<evidence type="ECO:0000313" key="2">
    <source>
        <dbReference type="EMBL" id="MCF3948497.1"/>
    </source>
</evidence>
<gene>
    <name evidence="2" type="primary">tssJ</name>
    <name evidence="2" type="ORF">L2A60_17655</name>
</gene>
<evidence type="ECO:0000256" key="1">
    <source>
        <dbReference type="SAM" id="SignalP"/>
    </source>
</evidence>
<keyword evidence="3" id="KW-1185">Reference proteome</keyword>
<dbReference type="NCBIfam" id="TIGR03352">
    <property type="entry name" value="VI_chp_3"/>
    <property type="match status" value="1"/>
</dbReference>
<dbReference type="Pfam" id="PF12790">
    <property type="entry name" value="T6SS-SciN"/>
    <property type="match status" value="1"/>
</dbReference>
<dbReference type="PANTHER" id="PTHR37625">
    <property type="entry name" value="OUTER MEMBRANE LIPOPROTEIN-RELATED"/>
    <property type="match status" value="1"/>
</dbReference>
<dbReference type="InterPro" id="IPR017734">
    <property type="entry name" value="T6SS_SciN"/>
</dbReference>
<dbReference type="InterPro" id="IPR038706">
    <property type="entry name" value="Type_VI_SciN-like_sf"/>
</dbReference>
<accession>A0ABS9E0F5</accession>
<dbReference type="Gene3D" id="2.60.40.4150">
    <property type="entry name" value="Type VI secretion system, lipoprotein SciN"/>
    <property type="match status" value="1"/>
</dbReference>
<dbReference type="RefSeq" id="WP_235705779.1">
    <property type="nucleotide sequence ID" value="NZ_JAKGBZ010000056.1"/>
</dbReference>
<protein>
    <submittedName>
        <fullName evidence="2">Type VI secretion system lipoprotein TssJ</fullName>
    </submittedName>
</protein>
<evidence type="ECO:0000313" key="3">
    <source>
        <dbReference type="Proteomes" id="UP001521209"/>
    </source>
</evidence>
<organism evidence="2 3">
    <name type="scientific">Acidiphilium iwatense</name>
    <dbReference type="NCBI Taxonomy" id="768198"/>
    <lineage>
        <taxon>Bacteria</taxon>
        <taxon>Pseudomonadati</taxon>
        <taxon>Pseudomonadota</taxon>
        <taxon>Alphaproteobacteria</taxon>
        <taxon>Acetobacterales</taxon>
        <taxon>Acidocellaceae</taxon>
        <taxon>Acidiphilium</taxon>
    </lineage>
</organism>
<comment type="caution">
    <text evidence="2">The sequence shown here is derived from an EMBL/GenBank/DDBJ whole genome shotgun (WGS) entry which is preliminary data.</text>
</comment>
<dbReference type="PANTHER" id="PTHR37625:SF4">
    <property type="entry name" value="OUTER MEMBRANE LIPOPROTEIN"/>
    <property type="match status" value="1"/>
</dbReference>
<feature type="chain" id="PRO_5046506925" evidence="1">
    <location>
        <begin position="21"/>
        <end position="157"/>
    </location>
</feature>
<dbReference type="PROSITE" id="PS51257">
    <property type="entry name" value="PROKAR_LIPOPROTEIN"/>
    <property type="match status" value="1"/>
</dbReference>
<sequence>MKRRWIILAAPLLLAGCGGAPPPKPAATLDLTVIGSATQNPDASGTAEPVAVRIYPLTATGKFMTADPYSLMDNAASLLGADLAGPSDQVIVAPGATVGVKRRLPPGAQSLGIVVLFRAIDRAQWRLVAKLAPHGPNPLILRIDGIAAKLTPSVKKG</sequence>
<proteinExistence type="predicted"/>